<dbReference type="RefSeq" id="WP_307344799.1">
    <property type="nucleotide sequence ID" value="NZ_JAUSVS010000001.1"/>
</dbReference>
<evidence type="ECO:0000313" key="1">
    <source>
        <dbReference type="EMBL" id="MDQ0462466.1"/>
    </source>
</evidence>
<gene>
    <name evidence="1" type="ORF">QO010_000214</name>
</gene>
<protein>
    <submittedName>
        <fullName evidence="1">Tetratricopeptide (TPR) repeat protein</fullName>
    </submittedName>
</protein>
<dbReference type="SUPFAM" id="SSF48452">
    <property type="entry name" value="TPR-like"/>
    <property type="match status" value="1"/>
</dbReference>
<comment type="caution">
    <text evidence="1">The sequence shown here is derived from an EMBL/GenBank/DDBJ whole genome shotgun (WGS) entry which is preliminary data.</text>
</comment>
<dbReference type="EMBL" id="JAUSVS010000001">
    <property type="protein sequence ID" value="MDQ0462466.1"/>
    <property type="molecule type" value="Genomic_DNA"/>
</dbReference>
<dbReference type="Proteomes" id="UP001228905">
    <property type="component" value="Unassembled WGS sequence"/>
</dbReference>
<proteinExistence type="predicted"/>
<sequence>MTTRQVLAEAILARDAGRPAEALDLYARAGELARQDGDAVLLAFALRHVSDLAREQGDAGRALDTAREAVSLYRALPDAPPLDLANALRLAALALAGDEARDLWREAGELYVLAGAPAGARECRARLAAR</sequence>
<dbReference type="InterPro" id="IPR011990">
    <property type="entry name" value="TPR-like_helical_dom_sf"/>
</dbReference>
<dbReference type="Gene3D" id="1.25.40.10">
    <property type="entry name" value="Tetratricopeptide repeat domain"/>
    <property type="match status" value="1"/>
</dbReference>
<evidence type="ECO:0000313" key="2">
    <source>
        <dbReference type="Proteomes" id="UP001228905"/>
    </source>
</evidence>
<reference evidence="1 2" key="1">
    <citation type="submission" date="2023-07" db="EMBL/GenBank/DDBJ databases">
        <title>Genomic Encyclopedia of Type Strains, Phase IV (KMG-IV): sequencing the most valuable type-strain genomes for metagenomic binning, comparative biology and taxonomic classification.</title>
        <authorList>
            <person name="Goeker M."/>
        </authorList>
    </citation>
    <scope>NUCLEOTIDE SEQUENCE [LARGE SCALE GENOMIC DNA]</scope>
    <source>
        <strain evidence="1 2">DSM 18695</strain>
    </source>
</reference>
<name>A0ABU0IM51_9CAUL</name>
<dbReference type="Pfam" id="PF13424">
    <property type="entry name" value="TPR_12"/>
    <property type="match status" value="1"/>
</dbReference>
<keyword evidence="2" id="KW-1185">Reference proteome</keyword>
<organism evidence="1 2">
    <name type="scientific">Caulobacter ginsengisoli</name>
    <dbReference type="NCBI Taxonomy" id="400775"/>
    <lineage>
        <taxon>Bacteria</taxon>
        <taxon>Pseudomonadati</taxon>
        <taxon>Pseudomonadota</taxon>
        <taxon>Alphaproteobacteria</taxon>
        <taxon>Caulobacterales</taxon>
        <taxon>Caulobacteraceae</taxon>
        <taxon>Caulobacter</taxon>
    </lineage>
</organism>
<accession>A0ABU0IM51</accession>